<keyword evidence="1" id="KW-0472">Membrane</keyword>
<accession>A0A1G7EBR8</accession>
<feature type="transmembrane region" description="Helical" evidence="1">
    <location>
        <begin position="49"/>
        <end position="67"/>
    </location>
</feature>
<keyword evidence="1" id="KW-0812">Transmembrane</keyword>
<name>A0A1G7EBR8_9FLAO</name>
<evidence type="ECO:0000256" key="1">
    <source>
        <dbReference type="SAM" id="Phobius"/>
    </source>
</evidence>
<keyword evidence="3" id="KW-1185">Reference proteome</keyword>
<dbReference type="AlphaFoldDB" id="A0A1G7EBR8"/>
<sequence>MKRSRYCYIVNLGLNICFILVFLSSILHFFNKGLTWSYPEFFISYKYTFIRRGLVGSILLIFSNLFARGG</sequence>
<dbReference type="EMBL" id="FNAS01000015">
    <property type="protein sequence ID" value="SDE61093.1"/>
    <property type="molecule type" value="Genomic_DNA"/>
</dbReference>
<dbReference type="STRING" id="1071918.SAMN05421544_11513"/>
<organism evidence="2 3">
    <name type="scientific">Riemerella columbipharyngis</name>
    <dbReference type="NCBI Taxonomy" id="1071918"/>
    <lineage>
        <taxon>Bacteria</taxon>
        <taxon>Pseudomonadati</taxon>
        <taxon>Bacteroidota</taxon>
        <taxon>Flavobacteriia</taxon>
        <taxon>Flavobacteriales</taxon>
        <taxon>Weeksellaceae</taxon>
        <taxon>Riemerella</taxon>
    </lineage>
</organism>
<evidence type="ECO:0000313" key="3">
    <source>
        <dbReference type="Proteomes" id="UP000198517"/>
    </source>
</evidence>
<keyword evidence="1" id="KW-1133">Transmembrane helix</keyword>
<proteinExistence type="predicted"/>
<feature type="transmembrane region" description="Helical" evidence="1">
    <location>
        <begin position="7"/>
        <end position="29"/>
    </location>
</feature>
<dbReference type="Proteomes" id="UP000198517">
    <property type="component" value="Unassembled WGS sequence"/>
</dbReference>
<protein>
    <submittedName>
        <fullName evidence="2">Uncharacterized protein</fullName>
    </submittedName>
</protein>
<evidence type="ECO:0000313" key="2">
    <source>
        <dbReference type="EMBL" id="SDE61093.1"/>
    </source>
</evidence>
<gene>
    <name evidence="2" type="ORF">SAMN05421544_11513</name>
</gene>
<reference evidence="2 3" key="1">
    <citation type="submission" date="2016-10" db="EMBL/GenBank/DDBJ databases">
        <authorList>
            <person name="de Groot N.N."/>
        </authorList>
    </citation>
    <scope>NUCLEOTIDE SEQUENCE [LARGE SCALE GENOMIC DNA]</scope>
    <source>
        <strain evidence="2 3">DSM 24015</strain>
    </source>
</reference>